<reference evidence="2 3" key="1">
    <citation type="submission" date="2016-10" db="EMBL/GenBank/DDBJ databases">
        <authorList>
            <person name="de Groot N.N."/>
        </authorList>
    </citation>
    <scope>NUCLEOTIDE SEQUENCE [LARGE SCALE GENOMIC DNA]</scope>
    <source>
        <strain evidence="2 3">CDM_5</strain>
    </source>
</reference>
<accession>A0A1H7MS93</accession>
<feature type="region of interest" description="Disordered" evidence="1">
    <location>
        <begin position="36"/>
        <end position="56"/>
    </location>
</feature>
<dbReference type="AlphaFoldDB" id="A0A1H7MS93"/>
<evidence type="ECO:0000313" key="2">
    <source>
        <dbReference type="EMBL" id="SEL13961.1"/>
    </source>
</evidence>
<dbReference type="Pfam" id="PF25858">
    <property type="entry name" value="DUF7958"/>
    <property type="match status" value="1"/>
</dbReference>
<organism evidence="2 3">
    <name type="scientific">Haloferax larsenii</name>
    <dbReference type="NCBI Taxonomy" id="302484"/>
    <lineage>
        <taxon>Archaea</taxon>
        <taxon>Methanobacteriati</taxon>
        <taxon>Methanobacteriota</taxon>
        <taxon>Stenosarchaea group</taxon>
        <taxon>Halobacteria</taxon>
        <taxon>Halobacteriales</taxon>
        <taxon>Haloferacaceae</taxon>
        <taxon>Haloferax</taxon>
    </lineage>
</organism>
<dbReference type="OrthoDB" id="242611at2157"/>
<name>A0A1H7MS93_HALLR</name>
<dbReference type="InterPro" id="IPR058264">
    <property type="entry name" value="DUF7958"/>
</dbReference>
<gene>
    <name evidence="2" type="ORF">SAMN04488691_10370</name>
</gene>
<proteinExistence type="predicted"/>
<dbReference type="EMBL" id="FOAD01000003">
    <property type="protein sequence ID" value="SEL13961.1"/>
    <property type="molecule type" value="Genomic_DNA"/>
</dbReference>
<dbReference type="RefSeq" id="WP_074793136.1">
    <property type="nucleotide sequence ID" value="NZ_FOAD01000003.1"/>
</dbReference>
<evidence type="ECO:0000256" key="1">
    <source>
        <dbReference type="SAM" id="MobiDB-lite"/>
    </source>
</evidence>
<protein>
    <submittedName>
        <fullName evidence="2">Uncharacterized protein</fullName>
    </submittedName>
</protein>
<sequence length="319" mass="36159">MRAAFGDEDENGVGLRVIDNNEASHGIHVGFNGQITYHEQDGYPDDADKRTSEGNEHVNQARRYAKYYVFAQRGYDTVEHIENPAYIDAVRRGINGLSEAAFERYFGALYRQLRSHQDDTDRPRELPSGVRKPDAVVYEPEVYLGVEVVGEDVADRAQSLAAAHGLDLDEDIEVHPVSELSDDTLDRWKAFGDDLGDIVAREDLDTDFTITGVSGLHVGYPNLRGQHEVDEADSPFTHEADARFSLLPYAPDSFEEFPAYLDHHLRCQVRDCFLKMGVVPPEEFQVLGFGKFRDARRYDHFEMYPEVHKREGDHTPLLG</sequence>
<dbReference type="Proteomes" id="UP000183894">
    <property type="component" value="Unassembled WGS sequence"/>
</dbReference>
<evidence type="ECO:0000313" key="3">
    <source>
        <dbReference type="Proteomes" id="UP000183894"/>
    </source>
</evidence>
<feature type="compositionally biased region" description="Basic and acidic residues" evidence="1">
    <location>
        <begin position="38"/>
        <end position="56"/>
    </location>
</feature>